<reference evidence="1" key="1">
    <citation type="journal article" date="2014" name="Front. Microbiol.">
        <title>High frequency of phylogenetically diverse reductive dehalogenase-homologous genes in deep subseafloor sedimentary metagenomes.</title>
        <authorList>
            <person name="Kawai M."/>
            <person name="Futagami T."/>
            <person name="Toyoda A."/>
            <person name="Takaki Y."/>
            <person name="Nishi S."/>
            <person name="Hori S."/>
            <person name="Arai W."/>
            <person name="Tsubouchi T."/>
            <person name="Morono Y."/>
            <person name="Uchiyama I."/>
            <person name="Ito T."/>
            <person name="Fujiyama A."/>
            <person name="Inagaki F."/>
            <person name="Takami H."/>
        </authorList>
    </citation>
    <scope>NUCLEOTIDE SEQUENCE</scope>
    <source>
        <strain evidence="1">Expedition CK06-06</strain>
    </source>
</reference>
<sequence>MIDIKTILENNILLDSSEFVMFFNELFLDAKHHLTIKDALYGLGLFDIKISDQIEIEVLIDLDQIKQSYRNIPINVQKEFPNKSRFFEIFLKSGLFFNNYYRGYFDRILRNMDQVNPLNGDLPIAISFDTNLYFNQFFSQMYPMLLERYGAPRFPIKFLMSEGVKKELTRYEKKYKQYNIDELKNVVKYPSIIEDFFNQSTLNSRLWHLGHSDFLICIDNVNYKLVDEDISVNHNDMDNKIINGLLKEIKQ</sequence>
<evidence type="ECO:0000313" key="1">
    <source>
        <dbReference type="EMBL" id="GAH74746.1"/>
    </source>
</evidence>
<gene>
    <name evidence="1" type="ORF">S03H2_49761</name>
</gene>
<comment type="caution">
    <text evidence="1">The sequence shown here is derived from an EMBL/GenBank/DDBJ whole genome shotgun (WGS) entry which is preliminary data.</text>
</comment>
<dbReference type="AlphaFoldDB" id="X1HX56"/>
<name>X1HX56_9ZZZZ</name>
<feature type="non-terminal residue" evidence="1">
    <location>
        <position position="251"/>
    </location>
</feature>
<proteinExistence type="predicted"/>
<protein>
    <submittedName>
        <fullName evidence="1">Uncharacterized protein</fullName>
    </submittedName>
</protein>
<organism evidence="1">
    <name type="scientific">marine sediment metagenome</name>
    <dbReference type="NCBI Taxonomy" id="412755"/>
    <lineage>
        <taxon>unclassified sequences</taxon>
        <taxon>metagenomes</taxon>
        <taxon>ecological metagenomes</taxon>
    </lineage>
</organism>
<accession>X1HX56</accession>
<dbReference type="EMBL" id="BARU01031465">
    <property type="protein sequence ID" value="GAH74746.1"/>
    <property type="molecule type" value="Genomic_DNA"/>
</dbReference>